<accession>A0A2T2NJ95</accession>
<dbReference type="Proteomes" id="UP000240883">
    <property type="component" value="Unassembled WGS sequence"/>
</dbReference>
<protein>
    <submittedName>
        <fullName evidence="2">Uncharacterized protein</fullName>
    </submittedName>
</protein>
<proteinExistence type="predicted"/>
<evidence type="ECO:0000313" key="3">
    <source>
        <dbReference type="Proteomes" id="UP000240883"/>
    </source>
</evidence>
<evidence type="ECO:0000256" key="1">
    <source>
        <dbReference type="SAM" id="MobiDB-lite"/>
    </source>
</evidence>
<gene>
    <name evidence="2" type="ORF">BS50DRAFT_636234</name>
</gene>
<feature type="region of interest" description="Disordered" evidence="1">
    <location>
        <begin position="428"/>
        <end position="488"/>
    </location>
</feature>
<feature type="region of interest" description="Disordered" evidence="1">
    <location>
        <begin position="175"/>
        <end position="209"/>
    </location>
</feature>
<reference evidence="2 3" key="1">
    <citation type="journal article" date="2018" name="Front. Microbiol.">
        <title>Genome-Wide Analysis of Corynespora cassiicola Leaf Fall Disease Putative Effectors.</title>
        <authorList>
            <person name="Lopez D."/>
            <person name="Ribeiro S."/>
            <person name="Label P."/>
            <person name="Fumanal B."/>
            <person name="Venisse J.S."/>
            <person name="Kohler A."/>
            <person name="de Oliveira R.R."/>
            <person name="Labutti K."/>
            <person name="Lipzen A."/>
            <person name="Lail K."/>
            <person name="Bauer D."/>
            <person name="Ohm R.A."/>
            <person name="Barry K.W."/>
            <person name="Spatafora J."/>
            <person name="Grigoriev I.V."/>
            <person name="Martin F.M."/>
            <person name="Pujade-Renaud V."/>
        </authorList>
    </citation>
    <scope>NUCLEOTIDE SEQUENCE [LARGE SCALE GENOMIC DNA]</scope>
    <source>
        <strain evidence="2 3">Philippines</strain>
    </source>
</reference>
<dbReference type="STRING" id="1448308.A0A2T2NJ95"/>
<dbReference type="AlphaFoldDB" id="A0A2T2NJ95"/>
<feature type="region of interest" description="Disordered" evidence="1">
    <location>
        <begin position="1"/>
        <end position="32"/>
    </location>
</feature>
<feature type="compositionally biased region" description="Basic and acidic residues" evidence="1">
    <location>
        <begin position="732"/>
        <end position="749"/>
    </location>
</feature>
<feature type="region of interest" description="Disordered" evidence="1">
    <location>
        <begin position="692"/>
        <end position="756"/>
    </location>
</feature>
<feature type="compositionally biased region" description="Polar residues" evidence="1">
    <location>
        <begin position="7"/>
        <end position="32"/>
    </location>
</feature>
<evidence type="ECO:0000313" key="2">
    <source>
        <dbReference type="EMBL" id="PSN65470.1"/>
    </source>
</evidence>
<feature type="compositionally biased region" description="Basic residues" evidence="1">
    <location>
        <begin position="444"/>
        <end position="455"/>
    </location>
</feature>
<name>A0A2T2NJ95_CORCC</name>
<organism evidence="2 3">
    <name type="scientific">Corynespora cassiicola Philippines</name>
    <dbReference type="NCBI Taxonomy" id="1448308"/>
    <lineage>
        <taxon>Eukaryota</taxon>
        <taxon>Fungi</taxon>
        <taxon>Dikarya</taxon>
        <taxon>Ascomycota</taxon>
        <taxon>Pezizomycotina</taxon>
        <taxon>Dothideomycetes</taxon>
        <taxon>Pleosporomycetidae</taxon>
        <taxon>Pleosporales</taxon>
        <taxon>Corynesporascaceae</taxon>
        <taxon>Corynespora</taxon>
    </lineage>
</organism>
<keyword evidence="3" id="KW-1185">Reference proteome</keyword>
<feature type="compositionally biased region" description="Basic and acidic residues" evidence="1">
    <location>
        <begin position="428"/>
        <end position="439"/>
    </location>
</feature>
<sequence length="756" mass="83049">MPPQPIGLTSTLKTSDMMNKPASSRNNQRHGNVNQYFIVQSPSTGKNFPTGDLSSTHQVINQASDTQGMPLIPQIGFQGNNLSASGGPWDHSLNVNPQFGCNNYYYPYHSNPNQISVTQEHYSGNSNRNSNQISYSNYTHEGNKHLAEVMRPRLMGQVQHSRFNIRHSAAMNGYQLNPNPPNDGGTFENNNEAPPAYYELQGGSNSTSYGNKATSGVRVISNNVSDSVPQKSIAPPIIVPNIAQESCAEDEDKTDGLYFNDYESAIAGRPAGSWSYPRNDSTIPMTNVHKQRVVLRILRAIKNLDGLWDKNTGPSLNKRWFGKKNFYGNQVLEVTAWQITEFMIRLHIEGPNIMRTNDPLKVETASRGRNLTFGERLDAVVYILHHFKARCDSAVSGDYENLITNPSQIKSCSLANRTNNDVRQNRLSEAREHEAKEPGDNPAPRRRGRGRKPKPKPISEIPGFVDGPDVPVMEDEPQTASKGPSPLTREGRALEAQGEAFLPTDTLPSDHVEASFFAEPAQEHAGEGSYPFSEGDFAPQQSQSNPQVVSAPLKYELENANQLDFHRAFQQDIPDYVYDDLLGHADHTQAPAPVVQPADAHPMNQHFQAPSHHHLQAKMANPNYQDAPHLPEPSIQDPSQSIPQDPSLEWPPYQLPPSPSALSADLFDLLDGTGPLSAIDLLGLTEQSLTPPASFDGAQQGLAASLGQRDSMSPGGEGIEGVEQSLVADLGSIKRERSEEGEEGNERGSAKKMRLA</sequence>
<feature type="region of interest" description="Disordered" evidence="1">
    <location>
        <begin position="622"/>
        <end position="650"/>
    </location>
</feature>
<dbReference type="EMBL" id="KZ678137">
    <property type="protein sequence ID" value="PSN65470.1"/>
    <property type="molecule type" value="Genomic_DNA"/>
</dbReference>
<dbReference type="OrthoDB" id="3794856at2759"/>